<protein>
    <submittedName>
        <fullName evidence="1">Uncharacterized protein</fullName>
    </submittedName>
</protein>
<dbReference type="AlphaFoldDB" id="A0A8S9Z462"/>
<dbReference type="Proteomes" id="UP000822476">
    <property type="component" value="Unassembled WGS sequence"/>
</dbReference>
<organism evidence="1 2">
    <name type="scientific">Paragonimus skrjabini miyazakii</name>
    <dbReference type="NCBI Taxonomy" id="59628"/>
    <lineage>
        <taxon>Eukaryota</taxon>
        <taxon>Metazoa</taxon>
        <taxon>Spiralia</taxon>
        <taxon>Lophotrochozoa</taxon>
        <taxon>Platyhelminthes</taxon>
        <taxon>Trematoda</taxon>
        <taxon>Digenea</taxon>
        <taxon>Plagiorchiida</taxon>
        <taxon>Troglotremata</taxon>
        <taxon>Troglotrematidae</taxon>
        <taxon>Paragonimus</taxon>
    </lineage>
</organism>
<name>A0A8S9Z462_9TREM</name>
<evidence type="ECO:0000313" key="1">
    <source>
        <dbReference type="EMBL" id="KAF7259951.1"/>
    </source>
</evidence>
<dbReference type="EMBL" id="JTDE01000961">
    <property type="protein sequence ID" value="KAF7259951.1"/>
    <property type="molecule type" value="Genomic_DNA"/>
</dbReference>
<accession>A0A8S9Z462</accession>
<keyword evidence="2" id="KW-1185">Reference proteome</keyword>
<sequence length="37" mass="4401">MTTSFSKTTVSRHVMNINHLKMLTKNRTFILIRETFC</sequence>
<gene>
    <name evidence="1" type="ORF">EG68_02952</name>
</gene>
<reference evidence="1" key="1">
    <citation type="submission" date="2019-07" db="EMBL/GenBank/DDBJ databases">
        <title>Annotation for the trematode Paragonimus miyazaki's.</title>
        <authorList>
            <person name="Choi Y.-J."/>
        </authorList>
    </citation>
    <scope>NUCLEOTIDE SEQUENCE</scope>
    <source>
        <strain evidence="1">Japan</strain>
    </source>
</reference>
<proteinExistence type="predicted"/>
<comment type="caution">
    <text evidence="1">The sequence shown here is derived from an EMBL/GenBank/DDBJ whole genome shotgun (WGS) entry which is preliminary data.</text>
</comment>
<evidence type="ECO:0000313" key="2">
    <source>
        <dbReference type="Proteomes" id="UP000822476"/>
    </source>
</evidence>